<dbReference type="HAMAP" id="MF_02003">
    <property type="entry name" value="Ile_tRNA_synth_type2"/>
    <property type="match status" value="1"/>
</dbReference>
<keyword evidence="6 10" id="KW-0648">Protein biosynthesis</keyword>
<feature type="domain" description="Aminoacyl-tRNA synthetase class Ia" evidence="11">
    <location>
        <begin position="60"/>
        <end position="677"/>
    </location>
</feature>
<evidence type="ECO:0000256" key="7">
    <source>
        <dbReference type="ARBA" id="ARBA00023146"/>
    </source>
</evidence>
<evidence type="ECO:0000256" key="10">
    <source>
        <dbReference type="RuleBase" id="RU363035"/>
    </source>
</evidence>
<name>A0ABN8P3I7_9CNID</name>
<evidence type="ECO:0000259" key="11">
    <source>
        <dbReference type="Pfam" id="PF00133"/>
    </source>
</evidence>
<dbReference type="Gene3D" id="1.10.730.10">
    <property type="entry name" value="Isoleucyl-tRNA Synthetase, Domain 1"/>
    <property type="match status" value="1"/>
</dbReference>
<dbReference type="InterPro" id="IPR001412">
    <property type="entry name" value="aa-tRNA-synth_I_CS"/>
</dbReference>
<dbReference type="Pfam" id="PF08264">
    <property type="entry name" value="Anticodon_1"/>
    <property type="match status" value="1"/>
</dbReference>
<evidence type="ECO:0000256" key="2">
    <source>
        <dbReference type="ARBA" id="ARBA00013165"/>
    </source>
</evidence>
<evidence type="ECO:0000256" key="9">
    <source>
        <dbReference type="ARBA" id="ARBA00048359"/>
    </source>
</evidence>
<dbReference type="Proteomes" id="UP001159405">
    <property type="component" value="Unassembled WGS sequence"/>
</dbReference>
<keyword evidence="5 10" id="KW-0067">ATP-binding</keyword>
<evidence type="ECO:0000256" key="4">
    <source>
        <dbReference type="ARBA" id="ARBA00022741"/>
    </source>
</evidence>
<dbReference type="InterPro" id="IPR057033">
    <property type="entry name" value="Ubiquitin_IARS1"/>
</dbReference>
<evidence type="ECO:0000256" key="6">
    <source>
        <dbReference type="ARBA" id="ARBA00022917"/>
    </source>
</evidence>
<dbReference type="PRINTS" id="PR00984">
    <property type="entry name" value="TRNASYNTHILE"/>
</dbReference>
<evidence type="ECO:0000256" key="3">
    <source>
        <dbReference type="ARBA" id="ARBA00022598"/>
    </source>
</evidence>
<accession>A0ABN8P3I7</accession>
<comment type="catalytic activity">
    <reaction evidence="9">
        <text>tRNA(Ile) + L-isoleucine + ATP = L-isoleucyl-tRNA(Ile) + AMP + diphosphate</text>
        <dbReference type="Rhea" id="RHEA:11060"/>
        <dbReference type="Rhea" id="RHEA-COMP:9666"/>
        <dbReference type="Rhea" id="RHEA-COMP:9695"/>
        <dbReference type="ChEBI" id="CHEBI:30616"/>
        <dbReference type="ChEBI" id="CHEBI:33019"/>
        <dbReference type="ChEBI" id="CHEBI:58045"/>
        <dbReference type="ChEBI" id="CHEBI:78442"/>
        <dbReference type="ChEBI" id="CHEBI:78528"/>
        <dbReference type="ChEBI" id="CHEBI:456215"/>
        <dbReference type="EC" id="6.1.1.5"/>
    </reaction>
</comment>
<dbReference type="Gene3D" id="3.40.50.620">
    <property type="entry name" value="HUPs"/>
    <property type="match status" value="2"/>
</dbReference>
<dbReference type="InterPro" id="IPR033709">
    <property type="entry name" value="Anticodon_Ile_ABEc"/>
</dbReference>
<organism evidence="14 15">
    <name type="scientific">Porites lobata</name>
    <dbReference type="NCBI Taxonomy" id="104759"/>
    <lineage>
        <taxon>Eukaryota</taxon>
        <taxon>Metazoa</taxon>
        <taxon>Cnidaria</taxon>
        <taxon>Anthozoa</taxon>
        <taxon>Hexacorallia</taxon>
        <taxon>Scleractinia</taxon>
        <taxon>Fungiina</taxon>
        <taxon>Poritidae</taxon>
        <taxon>Porites</taxon>
    </lineage>
</organism>
<keyword evidence="15" id="KW-1185">Reference proteome</keyword>
<dbReference type="InterPro" id="IPR023586">
    <property type="entry name" value="Ile-tRNA-ligase_type2"/>
</dbReference>
<evidence type="ECO:0000259" key="13">
    <source>
        <dbReference type="Pfam" id="PF23567"/>
    </source>
</evidence>
<dbReference type="InterPro" id="IPR009080">
    <property type="entry name" value="tRNAsynth_Ia_anticodon-bd"/>
</dbReference>
<dbReference type="Pfam" id="PF19302">
    <property type="entry name" value="DUF5915"/>
    <property type="match status" value="1"/>
</dbReference>
<dbReference type="EMBL" id="CALNXK010000043">
    <property type="protein sequence ID" value="CAH3127463.1"/>
    <property type="molecule type" value="Genomic_DNA"/>
</dbReference>
<dbReference type="PANTHER" id="PTHR42780">
    <property type="entry name" value="SOLEUCYL-TRNA SYNTHETASE"/>
    <property type="match status" value="1"/>
</dbReference>
<dbReference type="PROSITE" id="PS00178">
    <property type="entry name" value="AA_TRNA_LIGASE_I"/>
    <property type="match status" value="1"/>
</dbReference>
<dbReference type="InterPro" id="IPR013155">
    <property type="entry name" value="M/V/L/I-tRNA-synth_anticd-bd"/>
</dbReference>
<dbReference type="InterPro" id="IPR014729">
    <property type="entry name" value="Rossmann-like_a/b/a_fold"/>
</dbReference>
<gene>
    <name evidence="14" type="ORF">PLOB_00032950</name>
</gene>
<dbReference type="SUPFAM" id="SSF47323">
    <property type="entry name" value="Anticodon-binding domain of a subclass of class I aminoacyl-tRNA synthetases"/>
    <property type="match status" value="1"/>
</dbReference>
<dbReference type="InterPro" id="IPR002301">
    <property type="entry name" value="Ile-tRNA-ligase"/>
</dbReference>
<dbReference type="Pfam" id="PF23567">
    <property type="entry name" value="Ubiquitin_IARS1"/>
    <property type="match status" value="1"/>
</dbReference>
<feature type="domain" description="Isoleucine--tRNA ligase cytoplasmic ubiquitin-like" evidence="13">
    <location>
        <begin position="1133"/>
        <end position="1212"/>
    </location>
</feature>
<evidence type="ECO:0000256" key="5">
    <source>
        <dbReference type="ARBA" id="ARBA00022840"/>
    </source>
</evidence>
<evidence type="ECO:0000256" key="8">
    <source>
        <dbReference type="ARBA" id="ARBA00032665"/>
    </source>
</evidence>
<evidence type="ECO:0000313" key="14">
    <source>
        <dbReference type="EMBL" id="CAH3127463.1"/>
    </source>
</evidence>
<dbReference type="Pfam" id="PF00133">
    <property type="entry name" value="tRNA-synt_1"/>
    <property type="match status" value="1"/>
</dbReference>
<dbReference type="SUPFAM" id="SSF52374">
    <property type="entry name" value="Nucleotidylyl transferase"/>
    <property type="match status" value="1"/>
</dbReference>
<proteinExistence type="inferred from homology"/>
<dbReference type="SUPFAM" id="SSF50677">
    <property type="entry name" value="ValRS/IleRS/LeuRS editing domain"/>
    <property type="match status" value="1"/>
</dbReference>
<dbReference type="NCBIfam" id="TIGR00392">
    <property type="entry name" value="ileS"/>
    <property type="match status" value="1"/>
</dbReference>
<dbReference type="EC" id="6.1.1.5" evidence="2"/>
<dbReference type="InterPro" id="IPR002300">
    <property type="entry name" value="aa-tRNA-synth_Ia"/>
</dbReference>
<dbReference type="CDD" id="cd00818">
    <property type="entry name" value="IleRS_core"/>
    <property type="match status" value="1"/>
</dbReference>
<evidence type="ECO:0000256" key="1">
    <source>
        <dbReference type="ARBA" id="ARBA00005594"/>
    </source>
</evidence>
<keyword evidence="4 10" id="KW-0547">Nucleotide-binding</keyword>
<dbReference type="CDD" id="cd07961">
    <property type="entry name" value="Anticodon_Ia_Ile_ABEc"/>
    <property type="match status" value="1"/>
</dbReference>
<protein>
    <recommendedName>
        <fullName evidence="2">isoleucine--tRNA ligase</fullName>
        <ecNumber evidence="2">6.1.1.5</ecNumber>
    </recommendedName>
    <alternativeName>
        <fullName evidence="8">Isoleucyl-tRNA synthetase</fullName>
    </alternativeName>
</protein>
<keyword evidence="3 10" id="KW-0436">Ligase</keyword>
<reference evidence="14 15" key="1">
    <citation type="submission" date="2022-05" db="EMBL/GenBank/DDBJ databases">
        <authorList>
            <consortium name="Genoscope - CEA"/>
            <person name="William W."/>
        </authorList>
    </citation>
    <scope>NUCLEOTIDE SEQUENCE [LARGE SCALE GENOMIC DNA]</scope>
</reference>
<keyword evidence="7 10" id="KW-0030">Aminoacyl-tRNA synthetase</keyword>
<comment type="similarity">
    <text evidence="1 10">Belongs to the class-I aminoacyl-tRNA synthetase family.</text>
</comment>
<comment type="caution">
    <text evidence="14">The sequence shown here is derived from an EMBL/GenBank/DDBJ whole genome shotgun (WGS) entry which is preliminary data.</text>
</comment>
<feature type="domain" description="Methionyl/Valyl/Leucyl/Isoleucyl-tRNA synthetase anticodon-binding" evidence="12">
    <location>
        <begin position="736"/>
        <end position="889"/>
    </location>
</feature>
<evidence type="ECO:0000313" key="15">
    <source>
        <dbReference type="Proteomes" id="UP001159405"/>
    </source>
</evidence>
<dbReference type="InterPro" id="IPR009008">
    <property type="entry name" value="Val/Leu/Ile-tRNA-synth_edit"/>
</dbReference>
<evidence type="ECO:0000259" key="12">
    <source>
        <dbReference type="Pfam" id="PF08264"/>
    </source>
</evidence>
<dbReference type="PANTHER" id="PTHR42780:SF1">
    <property type="entry name" value="ISOLEUCINE--TRNA LIGASE, CYTOPLASMIC"/>
    <property type="match status" value="1"/>
</dbReference>
<sequence>MLRKFLPRQTTGFLQFSTRKFNPCNLFLFRNCSYIDQNLEPEMAGGGGTEYHDFPKEEEKILELWGKLDAFKTCLRQSKDKPRYSFYDGPPFATGLPHYGHILAGTIKDIVTRYAHQSGYHVERRFGWDCHGLPVEYEIDQKLGIKSPDDVEKMGIAQYNEECRKIVMRYSSEWEFIVKRMGRWIDFENDYKTLYPWFMESVWWTFKQLYDKGLVYRGFKVMPYSTRCNTPLSNFEANQNYKDTVDPSVIVHFPLDDNPDVSMIAWTTTPWTLPSNLALVVNPDMDYVKVKDNGTENTYIMMEARLDALFKKPEEYTVIERFKGASLKGKTYKPLFTYFQDFKDQGAFKVLVDGYVTDESGTGVVHSAPAFGEDDYRVCLANGILQKGSKIPCPVDPSGKFTDDVSDFKGQHVKDADKNIMKWLKQQGSLVHQSTHKHSYPFCWRSDTPLIYKAVPGWFIHVESLVDKLLVNNKKSYWVPEFVQEKRFHNWLENAHDWNVSRNRYWGTPIPLWVSDDFEEVVCVGSIDELAELSGVRVTDLHRESVDSITIPSKTNRGVLRRVTEVFDCWFESGSMPYAQSHYPFENKKEFEKSFPADFIAEGIDQTRGWFYTLLVISTALFNEPPFKNLIVNGLVLAADGAKMSKRKKNYPDPMEIVNKYGADALRLYLINSPVVRGDTLKFQEKGVKDIIKDVFLPWYNAHRFLLQNIQQLEREGHKFVHDEVLLLNLELNTLDRWILSFTQSLVLFVHQEMAAYRLYTVVPRLVKFIDYLTNVYVRMNRKRIRGDCGDKDRHEALQTLFSVIFSMTRLMASFTPFITEHNYQALRPYIPESMNSEETQSIHYLMIPQAREKLIDKEIERRVALMLTVIELGRVVRERKTLPIKYPLPELVVIHQQQQSLEDVLSLEIYIKQEVNVRKITVSSDKQKFGVRLRAEPDNQALGRRLKGAFKEVSRAIKGLSDEEIEVYQDKGELLVAGHVLSGSDLKIMYSLDQSDSTPSAYEAHSDGEVLILLDTTPDQSLLAEGVAREVVNRIQKLRKKAKLQPSDDITIVFDVTQGEQDAVKALNDVMASHKEYIEDSVKQPLVPSTLSPSLSEIIQENTEVKGAVLVLKLLRGRQGSEVNTQESSGSPVCGFVNVQLCGVAGKPLQGTVLLENPRGTTAMNLNQLQRQVAIMFSQPEKAIKLSLSASCDSVLTNQEVSKLNGSQLYAFVKG</sequence>